<dbReference type="InterPro" id="IPR036915">
    <property type="entry name" value="Cyclin-like_sf"/>
</dbReference>
<dbReference type="PRINTS" id="PR00685">
    <property type="entry name" value="TIFACTORIIB"/>
</dbReference>
<feature type="domain" description="Cyclin-like" evidence="12">
    <location>
        <begin position="89"/>
        <end position="170"/>
    </location>
</feature>
<evidence type="ECO:0000256" key="3">
    <source>
        <dbReference type="ARBA" id="ARBA00022723"/>
    </source>
</evidence>
<evidence type="ECO:0000256" key="10">
    <source>
        <dbReference type="ARBA" id="ARBA00031009"/>
    </source>
</evidence>
<dbReference type="GO" id="GO:0097550">
    <property type="term" value="C:transcription preinitiation complex"/>
    <property type="evidence" value="ECO:0007669"/>
    <property type="project" value="TreeGrafter"/>
</dbReference>
<keyword evidence="3" id="KW-0479">Metal-binding</keyword>
<feature type="region of interest" description="Disordered" evidence="11">
    <location>
        <begin position="357"/>
        <end position="450"/>
    </location>
</feature>
<evidence type="ECO:0000256" key="1">
    <source>
        <dbReference type="ARBA" id="ARBA00004123"/>
    </source>
</evidence>
<feature type="compositionally biased region" description="Basic and acidic residues" evidence="11">
    <location>
        <begin position="358"/>
        <end position="367"/>
    </location>
</feature>
<dbReference type="SUPFAM" id="SSF57783">
    <property type="entry name" value="Zinc beta-ribbon"/>
    <property type="match status" value="1"/>
</dbReference>
<dbReference type="AlphaFoldDB" id="A0AAD6NHI0"/>
<comment type="caution">
    <text evidence="13">The sequence shown here is derived from an EMBL/GenBank/DDBJ whole genome shotgun (WGS) entry which is preliminary data.</text>
</comment>
<feature type="compositionally biased region" description="Polar residues" evidence="11">
    <location>
        <begin position="416"/>
        <end position="429"/>
    </location>
</feature>
<dbReference type="Pfam" id="PF00382">
    <property type="entry name" value="TFIIB"/>
    <property type="match status" value="2"/>
</dbReference>
<dbReference type="FunFam" id="1.10.472.10:FF:000007">
    <property type="entry name" value="Transcription factor IIIB 90 kDa subunit"/>
    <property type="match status" value="1"/>
</dbReference>
<dbReference type="PANTHER" id="PTHR11618:SF4">
    <property type="entry name" value="TRANSCRIPTION FACTOR IIIB 90 KDA SUBUNIT"/>
    <property type="match status" value="1"/>
</dbReference>
<evidence type="ECO:0000256" key="8">
    <source>
        <dbReference type="ARBA" id="ARBA00023163"/>
    </source>
</evidence>
<comment type="similarity">
    <text evidence="2">Belongs to the TFIIB family.</text>
</comment>
<dbReference type="SUPFAM" id="SSF47954">
    <property type="entry name" value="Cyclin-like"/>
    <property type="match status" value="2"/>
</dbReference>
<evidence type="ECO:0000256" key="4">
    <source>
        <dbReference type="ARBA" id="ARBA00022771"/>
    </source>
</evidence>
<reference evidence="13" key="1">
    <citation type="submission" date="2023-01" db="EMBL/GenBank/DDBJ databases">
        <title>The chitinases involved in constricting ring structure development in the nematode-trapping fungus Drechslerella dactyloides.</title>
        <authorList>
            <person name="Wang R."/>
            <person name="Zhang L."/>
            <person name="Tang P."/>
            <person name="Li S."/>
            <person name="Liang L."/>
        </authorList>
    </citation>
    <scope>NUCLEOTIDE SEQUENCE</scope>
    <source>
        <strain evidence="13">YMF1.00031</strain>
    </source>
</reference>
<dbReference type="Gene3D" id="1.20.5.650">
    <property type="entry name" value="Single helix bin"/>
    <property type="match status" value="1"/>
</dbReference>
<evidence type="ECO:0000256" key="5">
    <source>
        <dbReference type="ARBA" id="ARBA00022833"/>
    </source>
</evidence>
<feature type="compositionally biased region" description="Low complexity" evidence="11">
    <location>
        <begin position="385"/>
        <end position="397"/>
    </location>
</feature>
<dbReference type="CDD" id="cd20553">
    <property type="entry name" value="CYCLIN_TFIIIB90_rpt1"/>
    <property type="match status" value="1"/>
</dbReference>
<dbReference type="EMBL" id="JAQGDS010000008">
    <property type="protein sequence ID" value="KAJ6258504.1"/>
    <property type="molecule type" value="Genomic_DNA"/>
</dbReference>
<feature type="compositionally biased region" description="Basic residues" evidence="11">
    <location>
        <begin position="543"/>
        <end position="554"/>
    </location>
</feature>
<protein>
    <recommendedName>
        <fullName evidence="10">B-related factor 1</fullName>
    </recommendedName>
</protein>
<sequence length="600" mass="66378">MAGPSCPNPSCSNPSVEDIDDKRICTNCGTVVTESFIVSEITFGETSSGAAVVQGSYVGADQKHARSSGPFRRHGTAETREQVIANGRRKLNQLASALSVHDRFVETAARYFTLAVTHNFIQGRKTQHVVACCLYIACRLDKSAHMLIDFSDILQINVFSLGATYLKLVKTLHLNIPQLDPELWIRRFAKHLEFGDKTQQVCRDAIKIVQRMDRDWIMEGRRPAGVCGAALIIAARMNNFRRTVTEIVYVVKVATMTINKRLEEFKNTKSSELTVSEFRNMWLEQYHDPPSFGDSNKTKKRRRRWVKSVNEDGEVIENEEDDEEQAGTPVIDLTAGNFLGPDGRLVGPGAAANAANESAKKAFKDDSGGEGPSRKRLRVDADGFAIPAIPTTDPTTIQNRAPINTVPAPPRPFSPPITTASPGGMTPSQDDPAESSADGKAATSPDSPLEAEILALINNPETQSAVEDIRRERLRQQALLPPSAVSADPENLEDVDDDEIESIMMTPDEVALKTKIWYEYNREYLLAQEAKRLKMEADEKAGVGKKTRKKRGKAKPRDSSFPDMPASPAEAAREMMKKKTFSRKINYAALDSLFEEIKTP</sequence>
<dbReference type="GO" id="GO:0000126">
    <property type="term" value="C:transcription factor TFIIIB complex"/>
    <property type="evidence" value="ECO:0007669"/>
    <property type="project" value="TreeGrafter"/>
</dbReference>
<dbReference type="SMART" id="SM00385">
    <property type="entry name" value="CYCLIN"/>
    <property type="match status" value="2"/>
</dbReference>
<dbReference type="CDD" id="cd20554">
    <property type="entry name" value="CYCLIN_TFIIIB90_rpt2"/>
    <property type="match status" value="1"/>
</dbReference>
<gene>
    <name evidence="13" type="ORF">Dda_6547</name>
</gene>
<dbReference type="InterPro" id="IPR011665">
    <property type="entry name" value="BRF1_TBP-bd_dom"/>
</dbReference>
<dbReference type="InterPro" id="IPR013150">
    <property type="entry name" value="TFIIB_cyclin"/>
</dbReference>
<keyword evidence="6" id="KW-0805">Transcription regulation</keyword>
<dbReference type="GO" id="GO:0006384">
    <property type="term" value="P:transcription initiation at RNA polymerase III promoter"/>
    <property type="evidence" value="ECO:0007669"/>
    <property type="project" value="UniProtKB-ARBA"/>
</dbReference>
<keyword evidence="5" id="KW-0862">Zinc</keyword>
<name>A0AAD6NHI0_DREDA</name>
<keyword evidence="14" id="KW-1185">Reference proteome</keyword>
<organism evidence="13 14">
    <name type="scientific">Drechslerella dactyloides</name>
    <name type="common">Nematode-trapping fungus</name>
    <name type="synonym">Arthrobotrys dactyloides</name>
    <dbReference type="NCBI Taxonomy" id="74499"/>
    <lineage>
        <taxon>Eukaryota</taxon>
        <taxon>Fungi</taxon>
        <taxon>Dikarya</taxon>
        <taxon>Ascomycota</taxon>
        <taxon>Pezizomycotina</taxon>
        <taxon>Orbiliomycetes</taxon>
        <taxon>Orbiliales</taxon>
        <taxon>Orbiliaceae</taxon>
        <taxon>Drechslerella</taxon>
    </lineage>
</organism>
<evidence type="ECO:0000313" key="13">
    <source>
        <dbReference type="EMBL" id="KAJ6258504.1"/>
    </source>
</evidence>
<dbReference type="FunFam" id="1.10.472.10:FF:000002">
    <property type="entry name" value="Transcription factor IIIB 90 kDa subunit"/>
    <property type="match status" value="1"/>
</dbReference>
<feature type="region of interest" description="Disordered" evidence="11">
    <location>
        <begin position="538"/>
        <end position="575"/>
    </location>
</feature>
<dbReference type="GO" id="GO:0017025">
    <property type="term" value="F:TBP-class protein binding"/>
    <property type="evidence" value="ECO:0007669"/>
    <property type="project" value="InterPro"/>
</dbReference>
<evidence type="ECO:0000256" key="2">
    <source>
        <dbReference type="ARBA" id="ARBA00010857"/>
    </source>
</evidence>
<dbReference type="GO" id="GO:0005634">
    <property type="term" value="C:nucleus"/>
    <property type="evidence" value="ECO:0007669"/>
    <property type="project" value="UniProtKB-SubCell"/>
</dbReference>
<evidence type="ECO:0000259" key="12">
    <source>
        <dbReference type="SMART" id="SM00385"/>
    </source>
</evidence>
<dbReference type="Pfam" id="PF07741">
    <property type="entry name" value="BRF1"/>
    <property type="match status" value="1"/>
</dbReference>
<dbReference type="InterPro" id="IPR000812">
    <property type="entry name" value="TFIIB"/>
</dbReference>
<dbReference type="PANTHER" id="PTHR11618">
    <property type="entry name" value="TRANSCRIPTION INITIATION FACTOR IIB-RELATED"/>
    <property type="match status" value="1"/>
</dbReference>
<dbReference type="GO" id="GO:0070897">
    <property type="term" value="P:transcription preinitiation complex assembly"/>
    <property type="evidence" value="ECO:0007669"/>
    <property type="project" value="InterPro"/>
</dbReference>
<proteinExistence type="inferred from homology"/>
<accession>A0AAD6NHI0</accession>
<evidence type="ECO:0000256" key="9">
    <source>
        <dbReference type="ARBA" id="ARBA00023242"/>
    </source>
</evidence>
<dbReference type="GO" id="GO:0001006">
    <property type="term" value="F:RNA polymerase III type 3 promoter sequence-specific DNA binding"/>
    <property type="evidence" value="ECO:0007669"/>
    <property type="project" value="TreeGrafter"/>
</dbReference>
<comment type="subcellular location">
    <subcellularLocation>
        <location evidence="1">Nucleus</location>
    </subcellularLocation>
</comment>
<dbReference type="InterPro" id="IPR013763">
    <property type="entry name" value="Cyclin-like_dom"/>
</dbReference>
<keyword evidence="8" id="KW-0804">Transcription</keyword>
<keyword evidence="4" id="KW-0863">Zinc-finger</keyword>
<dbReference type="Proteomes" id="UP001221413">
    <property type="component" value="Unassembled WGS sequence"/>
</dbReference>
<evidence type="ECO:0000256" key="6">
    <source>
        <dbReference type="ARBA" id="ARBA00023015"/>
    </source>
</evidence>
<keyword evidence="7" id="KW-0010">Activator</keyword>
<feature type="domain" description="Cyclin-like" evidence="12">
    <location>
        <begin position="183"/>
        <end position="267"/>
    </location>
</feature>
<keyword evidence="9" id="KW-0539">Nucleus</keyword>
<evidence type="ECO:0000256" key="11">
    <source>
        <dbReference type="SAM" id="MobiDB-lite"/>
    </source>
</evidence>
<evidence type="ECO:0000313" key="14">
    <source>
        <dbReference type="Proteomes" id="UP001221413"/>
    </source>
</evidence>
<dbReference type="GO" id="GO:0008270">
    <property type="term" value="F:zinc ion binding"/>
    <property type="evidence" value="ECO:0007669"/>
    <property type="project" value="UniProtKB-KW"/>
</dbReference>
<dbReference type="GO" id="GO:0000995">
    <property type="term" value="F:RNA polymerase III general transcription initiation factor activity"/>
    <property type="evidence" value="ECO:0007669"/>
    <property type="project" value="TreeGrafter"/>
</dbReference>
<evidence type="ECO:0000256" key="7">
    <source>
        <dbReference type="ARBA" id="ARBA00023159"/>
    </source>
</evidence>
<dbReference type="Gene3D" id="1.10.472.10">
    <property type="entry name" value="Cyclin-like"/>
    <property type="match status" value="2"/>
</dbReference>